<organism evidence="1 2">
    <name type="scientific">Allacma fusca</name>
    <dbReference type="NCBI Taxonomy" id="39272"/>
    <lineage>
        <taxon>Eukaryota</taxon>
        <taxon>Metazoa</taxon>
        <taxon>Ecdysozoa</taxon>
        <taxon>Arthropoda</taxon>
        <taxon>Hexapoda</taxon>
        <taxon>Collembola</taxon>
        <taxon>Symphypleona</taxon>
        <taxon>Sminthuridae</taxon>
        <taxon>Allacma</taxon>
    </lineage>
</organism>
<dbReference type="AlphaFoldDB" id="A0A8J2JWP7"/>
<feature type="non-terminal residue" evidence="1">
    <location>
        <position position="18"/>
    </location>
</feature>
<gene>
    <name evidence="1" type="ORF">AFUS01_LOCUS17029</name>
</gene>
<dbReference type="EMBL" id="CAJVCH010160405">
    <property type="protein sequence ID" value="CAG7728235.1"/>
    <property type="molecule type" value="Genomic_DNA"/>
</dbReference>
<name>A0A8J2JWP7_9HEXA</name>
<proteinExistence type="predicted"/>
<dbReference type="Proteomes" id="UP000708208">
    <property type="component" value="Unassembled WGS sequence"/>
</dbReference>
<accession>A0A8J2JWP7</accession>
<evidence type="ECO:0000313" key="1">
    <source>
        <dbReference type="EMBL" id="CAG7728235.1"/>
    </source>
</evidence>
<reference evidence="1" key="1">
    <citation type="submission" date="2021-06" db="EMBL/GenBank/DDBJ databases">
        <authorList>
            <person name="Hodson N. C."/>
            <person name="Mongue J. A."/>
            <person name="Jaron S. K."/>
        </authorList>
    </citation>
    <scope>NUCLEOTIDE SEQUENCE</scope>
</reference>
<comment type="caution">
    <text evidence="1">The sequence shown here is derived from an EMBL/GenBank/DDBJ whole genome shotgun (WGS) entry which is preliminary data.</text>
</comment>
<feature type="non-terminal residue" evidence="1">
    <location>
        <position position="1"/>
    </location>
</feature>
<evidence type="ECO:0000313" key="2">
    <source>
        <dbReference type="Proteomes" id="UP000708208"/>
    </source>
</evidence>
<protein>
    <submittedName>
        <fullName evidence="1">Uncharacterized protein</fullName>
    </submittedName>
</protein>
<sequence>RLNRVESPEKEKLKALDL</sequence>
<keyword evidence="2" id="KW-1185">Reference proteome</keyword>